<dbReference type="SMART" id="SM01049">
    <property type="entry name" value="Cache_2"/>
    <property type="match status" value="1"/>
</dbReference>
<feature type="signal peptide" evidence="6">
    <location>
        <begin position="1"/>
        <end position="23"/>
    </location>
</feature>
<name>A0AAW4KY48_9BACT</name>
<keyword evidence="5" id="KW-0472">Membrane</keyword>
<evidence type="ECO:0000256" key="5">
    <source>
        <dbReference type="ARBA" id="ARBA00023136"/>
    </source>
</evidence>
<evidence type="ECO:0000256" key="1">
    <source>
        <dbReference type="ARBA" id="ARBA00004651"/>
    </source>
</evidence>
<reference evidence="8 9" key="1">
    <citation type="submission" date="2021-05" db="EMBL/GenBank/DDBJ databases">
        <title>The draft genome of Geobacter pelophilus DSM 12255.</title>
        <authorList>
            <person name="Xu Z."/>
            <person name="Masuda Y."/>
            <person name="Itoh H."/>
            <person name="Senoo K."/>
        </authorList>
    </citation>
    <scope>NUCLEOTIDE SEQUENCE [LARGE SCALE GENOMIC DNA]</scope>
    <source>
        <strain evidence="8 9">DSM 12255</strain>
    </source>
</reference>
<keyword evidence="9" id="KW-1185">Reference proteome</keyword>
<keyword evidence="6" id="KW-0732">Signal</keyword>
<sequence length="151" mass="16507">MKRIVALCVGMMLVMGLSGLASAATTKADAEAMVKKAIAFVKENGKEKGFAEINNPKGKFVKEDVYVTVYDLNGKCLAHGSNAKMVGKDLMGMKDPDGVAYVKARVDIAKSKGKGWQDYKFNNPVTKKIEPKTVYVEKYEDMAFSAGVYKH</sequence>
<feature type="chain" id="PRO_5043442242" evidence="6">
    <location>
        <begin position="24"/>
        <end position="151"/>
    </location>
</feature>
<dbReference type="GO" id="GO:0005886">
    <property type="term" value="C:plasma membrane"/>
    <property type="evidence" value="ECO:0007669"/>
    <property type="project" value="UniProtKB-SubCell"/>
</dbReference>
<evidence type="ECO:0000256" key="6">
    <source>
        <dbReference type="SAM" id="SignalP"/>
    </source>
</evidence>
<organism evidence="8 9">
    <name type="scientific">Geoanaerobacter pelophilus</name>
    <dbReference type="NCBI Taxonomy" id="60036"/>
    <lineage>
        <taxon>Bacteria</taxon>
        <taxon>Pseudomonadati</taxon>
        <taxon>Thermodesulfobacteriota</taxon>
        <taxon>Desulfuromonadia</taxon>
        <taxon>Geobacterales</taxon>
        <taxon>Geobacteraceae</taxon>
        <taxon>Geoanaerobacter</taxon>
    </lineage>
</organism>
<feature type="domain" description="Single Cache" evidence="7">
    <location>
        <begin position="19"/>
        <end position="103"/>
    </location>
</feature>
<accession>A0AAW4KY48</accession>
<dbReference type="RefSeq" id="WP_214170216.1">
    <property type="nucleotide sequence ID" value="NZ_JAHCVJ010000001.1"/>
</dbReference>
<comment type="caution">
    <text evidence="8">The sequence shown here is derived from an EMBL/GenBank/DDBJ whole genome shotgun (WGS) entry which is preliminary data.</text>
</comment>
<dbReference type="Pfam" id="PF17200">
    <property type="entry name" value="sCache_2"/>
    <property type="match status" value="1"/>
</dbReference>
<evidence type="ECO:0000313" key="8">
    <source>
        <dbReference type="EMBL" id="MBT0663478.1"/>
    </source>
</evidence>
<evidence type="ECO:0000259" key="7">
    <source>
        <dbReference type="SMART" id="SM01049"/>
    </source>
</evidence>
<dbReference type="AlphaFoldDB" id="A0AAW4KY48"/>
<evidence type="ECO:0000313" key="9">
    <source>
        <dbReference type="Proteomes" id="UP000811899"/>
    </source>
</evidence>
<keyword evidence="4" id="KW-1133">Transmembrane helix</keyword>
<comment type="subcellular location">
    <subcellularLocation>
        <location evidence="1">Cell membrane</location>
        <topology evidence="1">Multi-pass membrane protein</topology>
    </subcellularLocation>
</comment>
<dbReference type="Gene3D" id="3.30.450.20">
    <property type="entry name" value="PAS domain"/>
    <property type="match status" value="1"/>
</dbReference>
<keyword evidence="3" id="KW-0812">Transmembrane</keyword>
<keyword evidence="2" id="KW-1003">Cell membrane</keyword>
<evidence type="ECO:0000256" key="4">
    <source>
        <dbReference type="ARBA" id="ARBA00022989"/>
    </source>
</evidence>
<dbReference type="EMBL" id="JAHCVJ010000001">
    <property type="protein sequence ID" value="MBT0663478.1"/>
    <property type="molecule type" value="Genomic_DNA"/>
</dbReference>
<evidence type="ECO:0000256" key="3">
    <source>
        <dbReference type="ARBA" id="ARBA00022692"/>
    </source>
</evidence>
<evidence type="ECO:0000256" key="2">
    <source>
        <dbReference type="ARBA" id="ARBA00022475"/>
    </source>
</evidence>
<proteinExistence type="predicted"/>
<dbReference type="Proteomes" id="UP000811899">
    <property type="component" value="Unassembled WGS sequence"/>
</dbReference>
<dbReference type="InterPro" id="IPR033480">
    <property type="entry name" value="sCache_2"/>
</dbReference>
<protein>
    <submittedName>
        <fullName evidence="8">Cache domain-containing protein</fullName>
    </submittedName>
</protein>
<gene>
    <name evidence="8" type="ORF">KI809_04105</name>
</gene>